<evidence type="ECO:0000256" key="1">
    <source>
        <dbReference type="SAM" id="Coils"/>
    </source>
</evidence>
<gene>
    <name evidence="3" type="ORF">SAMN04487944_103112</name>
</gene>
<dbReference type="Pfam" id="PF09954">
    <property type="entry name" value="DUF2188"/>
    <property type="match status" value="1"/>
</dbReference>
<evidence type="ECO:0000313" key="4">
    <source>
        <dbReference type="Proteomes" id="UP000199687"/>
    </source>
</evidence>
<dbReference type="Proteomes" id="UP000199687">
    <property type="component" value="Unassembled WGS sequence"/>
</dbReference>
<keyword evidence="4" id="KW-1185">Reference proteome</keyword>
<feature type="compositionally biased region" description="Basic and acidic residues" evidence="2">
    <location>
        <begin position="84"/>
        <end position="101"/>
    </location>
</feature>
<dbReference type="STRING" id="531814.SAMN04487944_103112"/>
<sequence length="149" mass="16855">MPWDTTDYPSSLKNLDEPVRNKAIDIANAMIDEGYKEGRAIPIATDQAKEWYENASEKEINQVKKMSDEDLRSRGGDQQSSRPELMDKGEHVIPHEDGWAVKAEDAKKASNVYDNKQDAIDRAKEIAKNKQTQVIIHNKDGSVKDTLNE</sequence>
<evidence type="ECO:0000256" key="2">
    <source>
        <dbReference type="SAM" id="MobiDB-lite"/>
    </source>
</evidence>
<feature type="compositionally biased region" description="Basic and acidic residues" evidence="2">
    <location>
        <begin position="59"/>
        <end position="75"/>
    </location>
</feature>
<keyword evidence="1" id="KW-0175">Coiled coil</keyword>
<dbReference type="AlphaFoldDB" id="A0A1H9NFT7"/>
<feature type="coiled-coil region" evidence="1">
    <location>
        <begin position="106"/>
        <end position="133"/>
    </location>
</feature>
<protein>
    <submittedName>
        <fullName evidence="3">Uncharacterized protein YdaT</fullName>
    </submittedName>
</protein>
<accession>A0A1H9NFT7</accession>
<dbReference type="OrthoDB" id="8858565at2"/>
<feature type="region of interest" description="Disordered" evidence="2">
    <location>
        <begin position="59"/>
        <end position="101"/>
    </location>
</feature>
<name>A0A1H9NFT7_9BACI</name>
<reference evidence="3 4" key="1">
    <citation type="submission" date="2016-10" db="EMBL/GenBank/DDBJ databases">
        <authorList>
            <person name="de Groot N.N."/>
        </authorList>
    </citation>
    <scope>NUCLEOTIDE SEQUENCE [LARGE SCALE GENOMIC DNA]</scope>
    <source>
        <strain evidence="3 4">CGMCC 1.7727</strain>
    </source>
</reference>
<organism evidence="3 4">
    <name type="scientific">Gracilibacillus ureilyticus</name>
    <dbReference type="NCBI Taxonomy" id="531814"/>
    <lineage>
        <taxon>Bacteria</taxon>
        <taxon>Bacillati</taxon>
        <taxon>Bacillota</taxon>
        <taxon>Bacilli</taxon>
        <taxon>Bacillales</taxon>
        <taxon>Bacillaceae</taxon>
        <taxon>Gracilibacillus</taxon>
    </lineage>
</organism>
<dbReference type="EMBL" id="FOGL01000003">
    <property type="protein sequence ID" value="SER34545.1"/>
    <property type="molecule type" value="Genomic_DNA"/>
</dbReference>
<dbReference type="InterPro" id="IPR018691">
    <property type="entry name" value="DUF2188"/>
</dbReference>
<evidence type="ECO:0000313" key="3">
    <source>
        <dbReference type="EMBL" id="SER34545.1"/>
    </source>
</evidence>
<proteinExistence type="predicted"/>
<dbReference type="RefSeq" id="WP_089739613.1">
    <property type="nucleotide sequence ID" value="NZ_FOGL01000003.1"/>
</dbReference>